<feature type="region of interest" description="Disordered" evidence="6">
    <location>
        <begin position="325"/>
        <end position="365"/>
    </location>
</feature>
<dbReference type="Gramene" id="ESQ48861">
    <property type="protein sequence ID" value="ESQ48861"/>
    <property type="gene ID" value="EUTSA_v10022157mg"/>
</dbReference>
<gene>
    <name evidence="8" type="ORF">EUTSA_v10022157mg</name>
</gene>
<dbReference type="PROSITE" id="PS50066">
    <property type="entry name" value="MADS_BOX_2"/>
    <property type="match status" value="1"/>
</dbReference>
<dbReference type="SUPFAM" id="SSF55455">
    <property type="entry name" value="SRF-like"/>
    <property type="match status" value="1"/>
</dbReference>
<keyword evidence="5" id="KW-0539">Nucleus</keyword>
<dbReference type="GO" id="GO:0005634">
    <property type="term" value="C:nucleus"/>
    <property type="evidence" value="ECO:0007669"/>
    <property type="project" value="UniProtKB-SubCell"/>
</dbReference>
<feature type="compositionally biased region" description="Polar residues" evidence="6">
    <location>
        <begin position="327"/>
        <end position="348"/>
    </location>
</feature>
<dbReference type="GO" id="GO:0045944">
    <property type="term" value="P:positive regulation of transcription by RNA polymerase II"/>
    <property type="evidence" value="ECO:0007669"/>
    <property type="project" value="InterPro"/>
</dbReference>
<keyword evidence="9" id="KW-1185">Reference proteome</keyword>
<dbReference type="PANTHER" id="PTHR11945:SF521">
    <property type="entry name" value="AGAMOUS-LIKE 48-RELATED"/>
    <property type="match status" value="1"/>
</dbReference>
<dbReference type="EMBL" id="KI517408">
    <property type="protein sequence ID" value="ESQ48861.1"/>
    <property type="molecule type" value="Genomic_DNA"/>
</dbReference>
<evidence type="ECO:0000256" key="3">
    <source>
        <dbReference type="ARBA" id="ARBA00023125"/>
    </source>
</evidence>
<evidence type="ECO:0000313" key="9">
    <source>
        <dbReference type="Proteomes" id="UP000030689"/>
    </source>
</evidence>
<dbReference type="AlphaFoldDB" id="V4NQI0"/>
<evidence type="ECO:0000256" key="6">
    <source>
        <dbReference type="SAM" id="MobiDB-lite"/>
    </source>
</evidence>
<evidence type="ECO:0000256" key="1">
    <source>
        <dbReference type="ARBA" id="ARBA00004123"/>
    </source>
</evidence>
<dbReference type="Proteomes" id="UP000030689">
    <property type="component" value="Unassembled WGS sequence"/>
</dbReference>
<dbReference type="SMART" id="SM00432">
    <property type="entry name" value="MADS"/>
    <property type="match status" value="1"/>
</dbReference>
<comment type="subcellular location">
    <subcellularLocation>
        <location evidence="1">Nucleus</location>
    </subcellularLocation>
</comment>
<evidence type="ECO:0000256" key="2">
    <source>
        <dbReference type="ARBA" id="ARBA00023015"/>
    </source>
</evidence>
<dbReference type="Pfam" id="PF00319">
    <property type="entry name" value="SRF-TF"/>
    <property type="match status" value="1"/>
</dbReference>
<dbReference type="OMA" id="MEMAPAF"/>
<dbReference type="STRING" id="72664.V4NQI0"/>
<feature type="domain" description="MADS-box" evidence="7">
    <location>
        <begin position="1"/>
        <end position="49"/>
    </location>
</feature>
<proteinExistence type="predicted"/>
<dbReference type="InterPro" id="IPR036879">
    <property type="entry name" value="TF_MADSbox_sf"/>
</dbReference>
<protein>
    <recommendedName>
        <fullName evidence="7">MADS-box domain-containing protein</fullName>
    </recommendedName>
</protein>
<dbReference type="PANTHER" id="PTHR11945">
    <property type="entry name" value="MADS BOX PROTEIN"/>
    <property type="match status" value="1"/>
</dbReference>
<sequence length="385" mass="43732">MTRKKIRLAWVENENSRAVSLKKRRLGLVKKVRELTILCDVKACMILFSPDEVEPMVWPSVAAARDLLDEFSALPDVVKKKKETSLESYLKEKTRKIHEKLKKSHKKNTEYVINQLMMQLRRGREIADLDLSEIYGLLSFSKDKIMHFRKRLNLVQRPPLREPPMYPFEAQSEELRTTANDIFTIRGGQYNEGAMNIDEAAKRISIGTVRENQSHYLMDQWIFPSSEPPIPQGHQQIGMGVASYNANPVTTRCYLAYQGSSSIRNPNLEMEPIGPPATTFHGLVGSVSQPLQLNHNMNNNPIMAMSQPRQYPFDSMSRQLGVKEEGSNINNGDSQFHWSSNTMTTNDGLHQEPPPPNEATAGEGNVDATSFDVNRVWPGNNSHHF</sequence>
<keyword evidence="4" id="KW-0804">Transcription</keyword>
<dbReference type="PRINTS" id="PR00404">
    <property type="entry name" value="MADSDOMAIN"/>
</dbReference>
<reference evidence="8 9" key="1">
    <citation type="journal article" date="2013" name="Front. Plant Sci.">
        <title>The Reference Genome of the Halophytic Plant Eutrema salsugineum.</title>
        <authorList>
            <person name="Yang R."/>
            <person name="Jarvis D.E."/>
            <person name="Chen H."/>
            <person name="Beilstein M.A."/>
            <person name="Grimwood J."/>
            <person name="Jenkins J."/>
            <person name="Shu S."/>
            <person name="Prochnik S."/>
            <person name="Xin M."/>
            <person name="Ma C."/>
            <person name="Schmutz J."/>
            <person name="Wing R.A."/>
            <person name="Mitchell-Olds T."/>
            <person name="Schumaker K.S."/>
            <person name="Wang X."/>
        </authorList>
    </citation>
    <scope>NUCLEOTIDE SEQUENCE [LARGE SCALE GENOMIC DNA]</scope>
</reference>
<evidence type="ECO:0000259" key="7">
    <source>
        <dbReference type="PROSITE" id="PS50066"/>
    </source>
</evidence>
<accession>V4NQI0</accession>
<dbReference type="eggNOG" id="KOG0014">
    <property type="taxonomic scope" value="Eukaryota"/>
</dbReference>
<evidence type="ECO:0000256" key="5">
    <source>
        <dbReference type="ARBA" id="ARBA00023242"/>
    </source>
</evidence>
<dbReference type="CDD" id="cd00266">
    <property type="entry name" value="MADS_SRF_like"/>
    <property type="match status" value="1"/>
</dbReference>
<keyword evidence="3" id="KW-0238">DNA-binding</keyword>
<name>V4NQI0_EUTSA</name>
<dbReference type="InterPro" id="IPR033897">
    <property type="entry name" value="SRF-like_MADS-box"/>
</dbReference>
<dbReference type="GO" id="GO:0000981">
    <property type="term" value="F:DNA-binding transcription factor activity, RNA polymerase II-specific"/>
    <property type="evidence" value="ECO:0007669"/>
    <property type="project" value="InterPro"/>
</dbReference>
<organism evidence="8 9">
    <name type="scientific">Eutrema salsugineum</name>
    <name type="common">Saltwater cress</name>
    <name type="synonym">Sisymbrium salsugineum</name>
    <dbReference type="NCBI Taxonomy" id="72664"/>
    <lineage>
        <taxon>Eukaryota</taxon>
        <taxon>Viridiplantae</taxon>
        <taxon>Streptophyta</taxon>
        <taxon>Embryophyta</taxon>
        <taxon>Tracheophyta</taxon>
        <taxon>Spermatophyta</taxon>
        <taxon>Magnoliopsida</taxon>
        <taxon>eudicotyledons</taxon>
        <taxon>Gunneridae</taxon>
        <taxon>Pentapetalae</taxon>
        <taxon>rosids</taxon>
        <taxon>malvids</taxon>
        <taxon>Brassicales</taxon>
        <taxon>Brassicaceae</taxon>
        <taxon>Eutremeae</taxon>
        <taxon>Eutrema</taxon>
    </lineage>
</organism>
<dbReference type="Gene3D" id="3.40.1810.10">
    <property type="entry name" value="Transcription factor, MADS-box"/>
    <property type="match status" value="1"/>
</dbReference>
<dbReference type="GO" id="GO:0046983">
    <property type="term" value="F:protein dimerization activity"/>
    <property type="evidence" value="ECO:0007669"/>
    <property type="project" value="InterPro"/>
</dbReference>
<evidence type="ECO:0000256" key="4">
    <source>
        <dbReference type="ARBA" id="ARBA00023163"/>
    </source>
</evidence>
<dbReference type="GO" id="GO:0000978">
    <property type="term" value="F:RNA polymerase II cis-regulatory region sequence-specific DNA binding"/>
    <property type="evidence" value="ECO:0007669"/>
    <property type="project" value="TreeGrafter"/>
</dbReference>
<dbReference type="InterPro" id="IPR002100">
    <property type="entry name" value="TF_MADSbox"/>
</dbReference>
<dbReference type="KEGG" id="eus:EUTSA_v10022157mg"/>
<dbReference type="OrthoDB" id="1112379at2759"/>
<keyword evidence="2" id="KW-0805">Transcription regulation</keyword>
<evidence type="ECO:0000313" key="8">
    <source>
        <dbReference type="EMBL" id="ESQ48861.1"/>
    </source>
</evidence>